<organism evidence="5 6">
    <name type="scientific">Tetranychus urticae</name>
    <name type="common">Two-spotted spider mite</name>
    <dbReference type="NCBI Taxonomy" id="32264"/>
    <lineage>
        <taxon>Eukaryota</taxon>
        <taxon>Metazoa</taxon>
        <taxon>Ecdysozoa</taxon>
        <taxon>Arthropoda</taxon>
        <taxon>Chelicerata</taxon>
        <taxon>Arachnida</taxon>
        <taxon>Acari</taxon>
        <taxon>Acariformes</taxon>
        <taxon>Trombidiformes</taxon>
        <taxon>Prostigmata</taxon>
        <taxon>Eleutherengona</taxon>
        <taxon>Raphignathae</taxon>
        <taxon>Tetranychoidea</taxon>
        <taxon>Tetranychidae</taxon>
        <taxon>Tetranychus</taxon>
    </lineage>
</organism>
<feature type="compositionally biased region" description="Basic and acidic residues" evidence="3">
    <location>
        <begin position="771"/>
        <end position="785"/>
    </location>
</feature>
<feature type="compositionally biased region" description="Low complexity" evidence="3">
    <location>
        <begin position="405"/>
        <end position="417"/>
    </location>
</feature>
<sequence>MGSESCIFCALKELFTQFQYSQESALPPDSLRKALAETFSDQRRFQLGFMDDAAECFENILLRIHDHIAHDEPEDGCRAPHCISHEKFAMNLVEQVSCSSCGYTSEPHPFTQLVNYVSSPALCVQAKKLATCPPVNPRLSTFGSLLRSGEAYGNIRDCPSGCGSKIQIRKTLVNQPDIVSVGLVWDSERPSLNQITQIFSIIETQLNLEDVFDGFGPINKSRSAVSVSTGLGGCLPLQQQQQLSASSSILELVGLVTYYGKHYSTFFYHTSLSCWIYFDDAAVREIGPHWDQVVDKCIKGHFQPLLLLYANPHGNAINAATAPQSIIRVANPPGNKSMVNRSNGYHPHLLHRSNPMSHKLPNIMPLSSSYSTYLGSGSTNFPSRPNRPLSLLSLPNQPIRQNVPSLTTASSSTSLHSYQRSHGGGNIYGTMRLPPKRNNIATRPGSMDDLLNHYGSASDDVPDSPLTRSSFSSTCFSDACDTDSGYISRKTVESILSMQKQAKNQQPVDVDSLYSSYKGQQRNSVSSIDSYSTELSLPKRSYEDKFLLSAKACSLQRRDSGNSSNGSGDRMSASSISSITSREDNPYLFNQFVRSKTTASGRFLQPAPPSQSSSSSTSSTSSSSGDHSRLHKKSASTIDQGYDSFSLSSSDSYPSMGQTTPTKQSSGYFTGNSRLTQIPEDVQLMGLMASNGSALQDCDQLCSQSDVLMMKSIEKEREGDLIAAAVLSDSAAHKARFAMAAPYSNPQMLVSAKMKHSICVMRSANLHKRIKEKEAEEKRRAKMESIGEVSGHSRQGSRDSLHSRHSRQNSRDGSVKEMKKENKENARKSLIINSNTSNNNVNSNNVNNINNSNYVNINSISNVNSNNSGGNFTGNRKTIQLYATLPKKSCKKKLTITNPIPINDEPRQSSNNPPSLPEKSISVNQMIKRSDKSSDIKSDAESSLSSMGSIMRIARPRPKESLKTLSVYSMKDSDLSDNYYSEWEAVKGTSREPLKRSFSGSTTGIGNGIPLTPPSKSLLSSSASVKSVDTDIYSETSIGDLTSESSSNKKHKIRRKLLIGSFMKRKNRSLPDLRENIKPDSDRASEADAVKKSSGDDSTISQPKTVAKVSKKGFHQGMGIYQRPCLLKVNPPLLETSKLDVSSSSSSLKSPITANNPIKLTLAHQQNRGETQGNQLLSSNVNQIQKHLIPRPPTPPRPKCSEEMSSGGLSIKANTGANNVTIKSINNTITKPILKSPSPLPPPPPVDEVDCCMIKPGSPSQGIEPNEDLPPPPESFLQELREKRNEMSSESLLARLTSERLASSRDSIVSFSETSSIRVPPESVQSSVNPPSQPRSDYDCVDSSSLTISKTKSDSLSSNLIKPSSIRSSGSPSVKDLASRFQKLSTLPLTSSTSLKPGPTSTNNNNCNNSAIINNNNTTNQRNSSSLSSTSSVSYKANSNSDKFSCSSSLSSSSQSQAAQSTISSSTPTTVSPSPQPSQTTVSPNNTLTSPSSLRQGLRVVTLLGSTMRNNLESQSQISSNNNNSQKLSQLSTTNNASTDIHGSSRPDRPPDYQTAIKRLSLMKDFKRLSTSPSPSTVLPTVNGNNSLSDHNLSASPATVTNCSPALLINSKVTPLIRPTPINPAPITSAGRIAHSPSHLQAPSPSPSTSSTVMSTVTESQSLNCSNHKINPIKVDEIANRRKDTTPKKSVSFSDQVVLVAPAEDDDEEYLPNPLLQRVLGGGKAIAQPSPA</sequence>
<dbReference type="InterPro" id="IPR052398">
    <property type="entry name" value="Ubiquitin_hydrolase_53/54"/>
</dbReference>
<feature type="region of interest" description="Disordered" evidence="3">
    <location>
        <begin position="1388"/>
        <end position="1434"/>
    </location>
</feature>
<feature type="compositionally biased region" description="Low complexity" evidence="3">
    <location>
        <begin position="1514"/>
        <end position="1532"/>
    </location>
</feature>
<dbReference type="SUPFAM" id="SSF54001">
    <property type="entry name" value="Cysteine proteinases"/>
    <property type="match status" value="1"/>
</dbReference>
<feature type="compositionally biased region" description="Polar residues" evidence="3">
    <location>
        <begin position="1203"/>
        <end position="1212"/>
    </location>
</feature>
<evidence type="ECO:0000313" key="6">
    <source>
        <dbReference type="Proteomes" id="UP000015104"/>
    </source>
</evidence>
<feature type="compositionally biased region" description="Low complexity" evidence="3">
    <location>
        <begin position="561"/>
        <end position="579"/>
    </location>
</feature>
<name>T1JSA4_TETUR</name>
<feature type="compositionally biased region" description="Basic and acidic residues" evidence="3">
    <location>
        <begin position="809"/>
        <end position="826"/>
    </location>
</feature>
<dbReference type="HOGENOM" id="CLU_239949_0_0_1"/>
<keyword evidence="2" id="KW-0378">Hydrolase</keyword>
<feature type="region of interest" description="Disordered" evidence="3">
    <location>
        <begin position="1457"/>
        <end position="1494"/>
    </location>
</feature>
<feature type="region of interest" description="Disordered" evidence="3">
    <location>
        <begin position="770"/>
        <end position="826"/>
    </location>
</feature>
<dbReference type="GO" id="GO:0016787">
    <property type="term" value="F:hydrolase activity"/>
    <property type="evidence" value="ECO:0007669"/>
    <property type="project" value="UniProtKB-KW"/>
</dbReference>
<feature type="region of interest" description="Disordered" evidence="3">
    <location>
        <begin position="557"/>
        <end position="579"/>
    </location>
</feature>
<dbReference type="eggNOG" id="KOG1887">
    <property type="taxonomic scope" value="Eukaryota"/>
</dbReference>
<feature type="compositionally biased region" description="Polar residues" evidence="3">
    <location>
        <begin position="1533"/>
        <end position="1542"/>
    </location>
</feature>
<proteinExistence type="predicted"/>
<dbReference type="EnsemblMetazoa" id="tetur01g09820.1">
    <property type="protein sequence ID" value="tetur01g09820.1"/>
    <property type="gene ID" value="tetur01g09820"/>
</dbReference>
<dbReference type="EMBL" id="CAEY01000459">
    <property type="status" value="NOT_ANNOTATED_CDS"/>
    <property type="molecule type" value="Genomic_DNA"/>
</dbReference>
<feature type="region of interest" description="Disordered" evidence="3">
    <location>
        <begin position="1070"/>
        <end position="1108"/>
    </location>
</feature>
<feature type="region of interest" description="Disordered" evidence="3">
    <location>
        <begin position="1514"/>
        <end position="1552"/>
    </location>
</feature>
<feature type="region of interest" description="Disordered" evidence="3">
    <location>
        <begin position="1188"/>
        <end position="1212"/>
    </location>
</feature>
<feature type="compositionally biased region" description="Polar residues" evidence="3">
    <location>
        <begin position="1342"/>
        <end position="1362"/>
    </location>
</feature>
<feature type="region of interest" description="Disordered" evidence="3">
    <location>
        <begin position="376"/>
        <end position="434"/>
    </location>
</feature>
<protein>
    <recommendedName>
        <fullName evidence="4">USP domain-containing protein</fullName>
    </recommendedName>
</protein>
<feature type="compositionally biased region" description="Low complexity" evidence="3">
    <location>
        <begin position="1457"/>
        <end position="1484"/>
    </location>
</feature>
<evidence type="ECO:0000313" key="5">
    <source>
        <dbReference type="EnsemblMetazoa" id="tetur01g09820.1"/>
    </source>
</evidence>
<evidence type="ECO:0000256" key="1">
    <source>
        <dbReference type="ARBA" id="ARBA00022786"/>
    </source>
</evidence>
<evidence type="ECO:0000256" key="2">
    <source>
        <dbReference type="ARBA" id="ARBA00022801"/>
    </source>
</evidence>
<dbReference type="Gene3D" id="3.90.70.10">
    <property type="entry name" value="Cysteine proteinases"/>
    <property type="match status" value="1"/>
</dbReference>
<dbReference type="PROSITE" id="PS50235">
    <property type="entry name" value="USP_3"/>
    <property type="match status" value="1"/>
</dbReference>
<feature type="compositionally biased region" description="Polar residues" evidence="3">
    <location>
        <begin position="1485"/>
        <end position="1494"/>
    </location>
</feature>
<feature type="compositionally biased region" description="Low complexity" evidence="3">
    <location>
        <begin position="1364"/>
        <end position="1373"/>
    </location>
</feature>
<feature type="region of interest" description="Disordered" evidence="3">
    <location>
        <begin position="1312"/>
        <end position="1374"/>
    </location>
</feature>
<dbReference type="InterPro" id="IPR028889">
    <property type="entry name" value="USP"/>
</dbReference>
<keyword evidence="1" id="KW-0833">Ubl conjugation pathway</keyword>
<feature type="compositionally biased region" description="Basic and acidic residues" evidence="3">
    <location>
        <begin position="928"/>
        <end position="940"/>
    </location>
</feature>
<reference evidence="5" key="2">
    <citation type="submission" date="2015-06" db="UniProtKB">
        <authorList>
            <consortium name="EnsemblMetazoa"/>
        </authorList>
    </citation>
    <scope>IDENTIFICATION</scope>
</reference>
<feature type="region of interest" description="Disordered" evidence="3">
    <location>
        <begin position="649"/>
        <end position="670"/>
    </location>
</feature>
<feature type="domain" description="USP" evidence="4">
    <location>
        <begin position="1"/>
        <end position="312"/>
    </location>
</feature>
<accession>T1JSA4</accession>
<dbReference type="InterPro" id="IPR038765">
    <property type="entry name" value="Papain-like_cys_pep_sf"/>
</dbReference>
<feature type="region of interest" description="Disordered" evidence="3">
    <location>
        <begin position="897"/>
        <end position="956"/>
    </location>
</feature>
<dbReference type="CDD" id="cd02257">
    <property type="entry name" value="Peptidase_C19"/>
    <property type="match status" value="1"/>
</dbReference>
<dbReference type="STRING" id="32264.T1JSA4"/>
<feature type="compositionally biased region" description="Low complexity" evidence="3">
    <location>
        <begin position="376"/>
        <end position="396"/>
    </location>
</feature>
<feature type="region of interest" description="Disordered" evidence="3">
    <location>
        <begin position="1231"/>
        <end position="1275"/>
    </location>
</feature>
<dbReference type="Proteomes" id="UP000015104">
    <property type="component" value="Unassembled WGS sequence"/>
</dbReference>
<evidence type="ECO:0000256" key="3">
    <source>
        <dbReference type="SAM" id="MobiDB-lite"/>
    </source>
</evidence>
<dbReference type="PANTHER" id="PTHR22975">
    <property type="entry name" value="UBIQUITIN SPECIFIC PROTEINASE"/>
    <property type="match status" value="1"/>
</dbReference>
<feature type="compositionally biased region" description="Polar residues" evidence="3">
    <location>
        <begin position="656"/>
        <end position="670"/>
    </location>
</feature>
<reference evidence="6" key="1">
    <citation type="submission" date="2011-08" db="EMBL/GenBank/DDBJ databases">
        <authorList>
            <person name="Rombauts S."/>
        </authorList>
    </citation>
    <scope>NUCLEOTIDE SEQUENCE</scope>
    <source>
        <strain evidence="6">London</strain>
    </source>
</reference>
<keyword evidence="6" id="KW-1185">Reference proteome</keyword>
<feature type="compositionally biased region" description="Low complexity" evidence="3">
    <location>
        <begin position="1319"/>
        <end position="1330"/>
    </location>
</feature>
<feature type="compositionally biased region" description="Basic and acidic residues" evidence="3">
    <location>
        <begin position="1070"/>
        <end position="1095"/>
    </location>
</feature>
<evidence type="ECO:0000259" key="4">
    <source>
        <dbReference type="PROSITE" id="PS50235"/>
    </source>
</evidence>
<feature type="compositionally biased region" description="Low complexity" evidence="3">
    <location>
        <begin position="610"/>
        <end position="624"/>
    </location>
</feature>
<feature type="region of interest" description="Disordered" evidence="3">
    <location>
        <begin position="993"/>
        <end position="1012"/>
    </location>
</feature>
<dbReference type="PANTHER" id="PTHR22975:SF9">
    <property type="entry name" value="ECHINUS SPLICE FORM 3"/>
    <property type="match status" value="1"/>
</dbReference>
<feature type="region of interest" description="Disordered" evidence="3">
    <location>
        <begin position="601"/>
        <end position="635"/>
    </location>
</feature>